<organism evidence="1 2">
    <name type="scientific">Solidesulfovibrio aerotolerans</name>
    <dbReference type="NCBI Taxonomy" id="295255"/>
    <lineage>
        <taxon>Bacteria</taxon>
        <taxon>Pseudomonadati</taxon>
        <taxon>Thermodesulfobacteriota</taxon>
        <taxon>Desulfovibrionia</taxon>
        <taxon>Desulfovibrionales</taxon>
        <taxon>Desulfovibrionaceae</taxon>
        <taxon>Solidesulfovibrio</taxon>
    </lineage>
</organism>
<dbReference type="InterPro" id="IPR029068">
    <property type="entry name" value="Glyas_Bleomycin-R_OHBP_Dase"/>
</dbReference>
<sequence length="366" mass="39356">MNDAFANDDGQLLRAVEKTLTERRQAGLDGLVGGLAAVVLNVAPADLVPAAEELLGSTGLRFEAALTDPLTADGAPALVLRDGLGADFLIKSRPAGQDNPFLPYNTGAKTGQDAAARLETFVFICHDLPRYVALQQARGVAFLTPAPLVTETFSFIQTAPSAHTGNSLGFLQWHGRPGAYAHARSRLLPLAPVKPERPWLAHLGGLDHVATRVQARHRDSAITEFLALTNYRFDFAVYVASLNSITNVARLGLGDYAQVFTSGIMPADGQADAGPTEGFIRNYGLRPHHMAFGTDSIEDVVAGLTADGMQFLSPLVGSREEGLKQIFSAMSARTLLVNEYIERYDGFDGFFTKSNVTRLTKATENQ</sequence>
<reference evidence="1 2" key="1">
    <citation type="submission" date="2020-01" db="EMBL/GenBank/DDBJ databases">
        <title>Genome sequence of Desulfovibrio aerotolerans DSM 16695(T).</title>
        <authorList>
            <person name="Karnachuk O."/>
            <person name="Avakyan M."/>
            <person name="Mardanov A."/>
            <person name="Kadnikov V."/>
            <person name="Ravin N."/>
        </authorList>
    </citation>
    <scope>NUCLEOTIDE SEQUENCE [LARGE SCALE GENOMIC DNA]</scope>
    <source>
        <strain evidence="1 2">DSM 16695</strain>
    </source>
</reference>
<proteinExistence type="predicted"/>
<dbReference type="SUPFAM" id="SSF54593">
    <property type="entry name" value="Glyoxalase/Bleomycin resistance protein/Dihydroxybiphenyl dioxygenase"/>
    <property type="match status" value="1"/>
</dbReference>
<dbReference type="EMBL" id="WVUD01000006">
    <property type="protein sequence ID" value="MYL82576.1"/>
    <property type="molecule type" value="Genomic_DNA"/>
</dbReference>
<dbReference type="RefSeq" id="WP_160959338.1">
    <property type="nucleotide sequence ID" value="NZ_WVUD01000006.1"/>
</dbReference>
<comment type="caution">
    <text evidence="1">The sequence shown here is derived from an EMBL/GenBank/DDBJ whole genome shotgun (WGS) entry which is preliminary data.</text>
</comment>
<evidence type="ECO:0000313" key="2">
    <source>
        <dbReference type="Proteomes" id="UP000482487"/>
    </source>
</evidence>
<gene>
    <name evidence="1" type="ORF">GTA51_05430</name>
</gene>
<evidence type="ECO:0008006" key="3">
    <source>
        <dbReference type="Google" id="ProtNLM"/>
    </source>
</evidence>
<evidence type="ECO:0000313" key="1">
    <source>
        <dbReference type="EMBL" id="MYL82576.1"/>
    </source>
</evidence>
<keyword evidence="2" id="KW-1185">Reference proteome</keyword>
<dbReference type="OrthoDB" id="9788468at2"/>
<protein>
    <recommendedName>
        <fullName evidence="3">VOC domain-containing protein</fullName>
    </recommendedName>
</protein>
<dbReference type="Proteomes" id="UP000482487">
    <property type="component" value="Unassembled WGS sequence"/>
</dbReference>
<accession>A0A7C9NIL7</accession>
<dbReference type="Gene3D" id="3.10.180.10">
    <property type="entry name" value="2,3-Dihydroxybiphenyl 1,2-Dioxygenase, domain 1"/>
    <property type="match status" value="1"/>
</dbReference>
<dbReference type="AlphaFoldDB" id="A0A7C9NIL7"/>
<name>A0A7C9NIL7_9BACT</name>